<dbReference type="AlphaFoldDB" id="A0AAU9K4I6"/>
<protein>
    <recommendedName>
        <fullName evidence="3">F-box domain-containing protein</fullName>
    </recommendedName>
</protein>
<reference evidence="1" key="1">
    <citation type="submission" date="2021-09" db="EMBL/GenBank/DDBJ databases">
        <authorList>
            <consortium name="AG Swart"/>
            <person name="Singh M."/>
            <person name="Singh A."/>
            <person name="Seah K."/>
            <person name="Emmerich C."/>
        </authorList>
    </citation>
    <scope>NUCLEOTIDE SEQUENCE</scope>
    <source>
        <strain evidence="1">ATCC30299</strain>
    </source>
</reference>
<evidence type="ECO:0000313" key="2">
    <source>
        <dbReference type="Proteomes" id="UP001162131"/>
    </source>
</evidence>
<evidence type="ECO:0008006" key="3">
    <source>
        <dbReference type="Google" id="ProtNLM"/>
    </source>
</evidence>
<organism evidence="1 2">
    <name type="scientific">Blepharisma stoltei</name>
    <dbReference type="NCBI Taxonomy" id="1481888"/>
    <lineage>
        <taxon>Eukaryota</taxon>
        <taxon>Sar</taxon>
        <taxon>Alveolata</taxon>
        <taxon>Ciliophora</taxon>
        <taxon>Postciliodesmatophora</taxon>
        <taxon>Heterotrichea</taxon>
        <taxon>Heterotrichida</taxon>
        <taxon>Blepharismidae</taxon>
        <taxon>Blepharisma</taxon>
    </lineage>
</organism>
<evidence type="ECO:0000313" key="1">
    <source>
        <dbReference type="EMBL" id="CAG9334717.1"/>
    </source>
</evidence>
<comment type="caution">
    <text evidence="1">The sequence shown here is derived from an EMBL/GenBank/DDBJ whole genome shotgun (WGS) entry which is preliminary data.</text>
</comment>
<gene>
    <name evidence="1" type="ORF">BSTOLATCC_MIC62259</name>
</gene>
<proteinExistence type="predicted"/>
<sequence>MTSRSLFETLNYNLLNEIAEFLKPHEIVAILSVNKHLNKFWNSNITDKIFPGLESSGNLNPWIRWKLTKIKYLETENLDLPIKSIWLHKNNYPLKISFDPLKIILFQHDNFITWIPESDKTKSIKVGNKEDSAYLSAYENNNLAVLYTNSKLVFYLDNGIIRVENNLGSWNSLASTKLLYLKGGRYLIIANKFSEIAFIDSITGKIITKQKLESPIEKLKPLTRDTLVCLSGRQLWAVSPWLVKLLISFPGDMPIDFWYNKEIQKIIIHSPYSNYLFDKDPSVILKKFSGKIFHVNKRFFTVPCDMSSERLVVGEEDSQMHYEIPMNGEVFNIIGDNNMFVVHLVHFTPECQYIYFMYFYLWGERLPFYEKHFYKCFEILDFKFPNLIYMIINDDGINDVCAMRL</sequence>
<name>A0AAU9K4I6_9CILI</name>
<accession>A0AAU9K4I6</accession>
<dbReference type="Proteomes" id="UP001162131">
    <property type="component" value="Unassembled WGS sequence"/>
</dbReference>
<dbReference type="EMBL" id="CAJZBQ010000059">
    <property type="protein sequence ID" value="CAG9334717.1"/>
    <property type="molecule type" value="Genomic_DNA"/>
</dbReference>
<keyword evidence="2" id="KW-1185">Reference proteome</keyword>